<evidence type="ECO:0000313" key="3">
    <source>
        <dbReference type="EMBL" id="MRY60506.1"/>
    </source>
</evidence>
<dbReference type="Proteomes" id="UP000463337">
    <property type="component" value="Unassembled WGS sequence"/>
</dbReference>
<name>A0A7K0GMY5_PARDI</name>
<gene>
    <name evidence="3" type="ORF">GKD59_21910</name>
</gene>
<organism evidence="3 4">
    <name type="scientific">Parabacteroides distasonis</name>
    <dbReference type="NCBI Taxonomy" id="823"/>
    <lineage>
        <taxon>Bacteria</taxon>
        <taxon>Pseudomonadati</taxon>
        <taxon>Bacteroidota</taxon>
        <taxon>Bacteroidia</taxon>
        <taxon>Bacteroidales</taxon>
        <taxon>Tannerellaceae</taxon>
        <taxon>Parabacteroides</taxon>
    </lineage>
</organism>
<feature type="compositionally biased region" description="Low complexity" evidence="1">
    <location>
        <begin position="217"/>
        <end position="230"/>
    </location>
</feature>
<dbReference type="Gene3D" id="3.90.1580.10">
    <property type="entry name" value="paralog of FGE (formylglycine-generating enzyme)"/>
    <property type="match status" value="1"/>
</dbReference>
<comment type="caution">
    <text evidence="3">The sequence shown here is derived from an EMBL/GenBank/DDBJ whole genome shotgun (WGS) entry which is preliminary data.</text>
</comment>
<evidence type="ECO:0000313" key="4">
    <source>
        <dbReference type="Proteomes" id="UP000463337"/>
    </source>
</evidence>
<proteinExistence type="predicted"/>
<feature type="region of interest" description="Disordered" evidence="1">
    <location>
        <begin position="201"/>
        <end position="234"/>
    </location>
</feature>
<sequence>MGTITEQIESLKTASAEQTAASQALAQEVSGKMAAIDKKTNDSIAKVESTYDQKANGLTIIATDGYRKAVEHNSGGRNTVIYDAQGNPNIMCVIPRFNIEDLGLTELDLGIGVHPAFVTNGAPRGEILVGKYLASSAAGGSAVIGGPQPRTSVNYDTAKQLCTQKGDNWHLMSIHEWAAIALWSFANGTVPRGNTNYGRSHEAKWETARRADNGLPGDTSGTGRTDTGKGPATWNHDHTEFGVCDLVGNVWEWIDQMKLDDGQILTTLDNNPAVAEANWHRHPAYFDSTSDNQSGAGSNGSPVLSNSVTKRNGPADDDSHDYPHMLNPHFAAITKSDGYTPNELLRRLLIESATTTTVGGGLWCRNYGDRFPLRGGNWGNGSSAGLGALVLNYARSGSGGSIGFRPAFFV</sequence>
<accession>A0A7K0GMY5</accession>
<feature type="domain" description="Sulfatase-modifying factor enzyme-like" evidence="2">
    <location>
        <begin position="147"/>
        <end position="255"/>
    </location>
</feature>
<dbReference type="InterPro" id="IPR005532">
    <property type="entry name" value="SUMF_dom"/>
</dbReference>
<feature type="compositionally biased region" description="Polar residues" evidence="1">
    <location>
        <begin position="287"/>
        <end position="310"/>
    </location>
</feature>
<dbReference type="InterPro" id="IPR042095">
    <property type="entry name" value="SUMF_sf"/>
</dbReference>
<feature type="region of interest" description="Disordered" evidence="1">
    <location>
        <begin position="285"/>
        <end position="319"/>
    </location>
</feature>
<dbReference type="Pfam" id="PF03781">
    <property type="entry name" value="FGE-sulfatase"/>
    <property type="match status" value="1"/>
</dbReference>
<feature type="compositionally biased region" description="Basic and acidic residues" evidence="1">
    <location>
        <begin position="201"/>
        <end position="212"/>
    </location>
</feature>
<dbReference type="RefSeq" id="WP_154398298.1">
    <property type="nucleotide sequence ID" value="NZ_WKLT01000038.1"/>
</dbReference>
<reference evidence="3 4" key="1">
    <citation type="journal article" date="2019" name="Nat. Med.">
        <title>A library of human gut bacterial isolates paired with longitudinal multiomics data enables mechanistic microbiome research.</title>
        <authorList>
            <person name="Poyet M."/>
            <person name="Groussin M."/>
            <person name="Gibbons S.M."/>
            <person name="Avila-Pacheco J."/>
            <person name="Jiang X."/>
            <person name="Kearney S.M."/>
            <person name="Perrotta A.R."/>
            <person name="Berdy B."/>
            <person name="Zhao S."/>
            <person name="Lieberman T.D."/>
            <person name="Swanson P.K."/>
            <person name="Smith M."/>
            <person name="Roesemann S."/>
            <person name="Alexander J.E."/>
            <person name="Rich S.A."/>
            <person name="Livny J."/>
            <person name="Vlamakis H."/>
            <person name="Clish C."/>
            <person name="Bullock K."/>
            <person name="Deik A."/>
            <person name="Scott J."/>
            <person name="Pierce K.A."/>
            <person name="Xavier R.J."/>
            <person name="Alm E.J."/>
        </authorList>
    </citation>
    <scope>NUCLEOTIDE SEQUENCE [LARGE SCALE GENOMIC DNA]</scope>
    <source>
        <strain evidence="3 4">BIOML-A41</strain>
    </source>
</reference>
<protein>
    <submittedName>
        <fullName evidence="3">SUMF1/EgtB/PvdO family nonheme iron enzyme</fullName>
    </submittedName>
</protein>
<dbReference type="SUPFAM" id="SSF56436">
    <property type="entry name" value="C-type lectin-like"/>
    <property type="match status" value="1"/>
</dbReference>
<evidence type="ECO:0000256" key="1">
    <source>
        <dbReference type="SAM" id="MobiDB-lite"/>
    </source>
</evidence>
<evidence type="ECO:0000259" key="2">
    <source>
        <dbReference type="Pfam" id="PF03781"/>
    </source>
</evidence>
<dbReference type="EMBL" id="WKLT01000038">
    <property type="protein sequence ID" value="MRY60506.1"/>
    <property type="molecule type" value="Genomic_DNA"/>
</dbReference>
<dbReference type="AlphaFoldDB" id="A0A7K0GMY5"/>
<dbReference type="InterPro" id="IPR016187">
    <property type="entry name" value="CTDL_fold"/>
</dbReference>